<evidence type="ECO:0000256" key="8">
    <source>
        <dbReference type="ARBA" id="ARBA00022989"/>
    </source>
</evidence>
<dbReference type="SUPFAM" id="SSF47384">
    <property type="entry name" value="Homodimeric domain of signal transducing histidine kinase"/>
    <property type="match status" value="1"/>
</dbReference>
<dbReference type="Pfam" id="PF00672">
    <property type="entry name" value="HAMP"/>
    <property type="match status" value="1"/>
</dbReference>
<evidence type="ECO:0000256" key="3">
    <source>
        <dbReference type="ARBA" id="ARBA00012438"/>
    </source>
</evidence>
<evidence type="ECO:0000256" key="6">
    <source>
        <dbReference type="ARBA" id="ARBA00022692"/>
    </source>
</evidence>
<evidence type="ECO:0000259" key="14">
    <source>
        <dbReference type="PROSITE" id="PS50885"/>
    </source>
</evidence>
<dbReference type="PROSITE" id="PS50885">
    <property type="entry name" value="HAMP"/>
    <property type="match status" value="1"/>
</dbReference>
<evidence type="ECO:0000256" key="12">
    <source>
        <dbReference type="SAM" id="Phobius"/>
    </source>
</evidence>
<dbReference type="InterPro" id="IPR005467">
    <property type="entry name" value="His_kinase_dom"/>
</dbReference>
<gene>
    <name evidence="15" type="ORF">EV695_1605</name>
</gene>
<evidence type="ECO:0000313" key="15">
    <source>
        <dbReference type="EMBL" id="TCJ87103.1"/>
    </source>
</evidence>
<dbReference type="SUPFAM" id="SSF55874">
    <property type="entry name" value="ATPase domain of HSP90 chaperone/DNA topoisomerase II/histidine kinase"/>
    <property type="match status" value="1"/>
</dbReference>
<evidence type="ECO:0000256" key="4">
    <source>
        <dbReference type="ARBA" id="ARBA00022553"/>
    </source>
</evidence>
<feature type="transmembrane region" description="Helical" evidence="12">
    <location>
        <begin position="12"/>
        <end position="37"/>
    </location>
</feature>
<dbReference type="PANTHER" id="PTHR45436">
    <property type="entry name" value="SENSOR HISTIDINE KINASE YKOH"/>
    <property type="match status" value="1"/>
</dbReference>
<evidence type="ECO:0000256" key="5">
    <source>
        <dbReference type="ARBA" id="ARBA00022679"/>
    </source>
</evidence>
<feature type="coiled-coil region" evidence="11">
    <location>
        <begin position="343"/>
        <end position="370"/>
    </location>
</feature>
<comment type="subcellular location">
    <subcellularLocation>
        <location evidence="2">Membrane</location>
    </subcellularLocation>
</comment>
<dbReference type="SMART" id="SM00388">
    <property type="entry name" value="HisKA"/>
    <property type="match status" value="1"/>
</dbReference>
<keyword evidence="6 12" id="KW-0812">Transmembrane</keyword>
<keyword evidence="9" id="KW-0902">Two-component regulatory system</keyword>
<dbReference type="InterPro" id="IPR036097">
    <property type="entry name" value="HisK_dim/P_sf"/>
</dbReference>
<dbReference type="Gene3D" id="1.10.287.130">
    <property type="match status" value="1"/>
</dbReference>
<dbReference type="OrthoDB" id="9772100at2"/>
<proteinExistence type="predicted"/>
<reference evidence="15 16" key="1">
    <citation type="submission" date="2019-03" db="EMBL/GenBank/DDBJ databases">
        <title>Genomic Encyclopedia of Type Strains, Phase IV (KMG-IV): sequencing the most valuable type-strain genomes for metagenomic binning, comparative biology and taxonomic classification.</title>
        <authorList>
            <person name="Goeker M."/>
        </authorList>
    </citation>
    <scope>NUCLEOTIDE SEQUENCE [LARGE SCALE GENOMIC DNA]</scope>
    <source>
        <strain evidence="15 16">DSM 24830</strain>
    </source>
</reference>
<organism evidence="15 16">
    <name type="scientific">Cocleimonas flava</name>
    <dbReference type="NCBI Taxonomy" id="634765"/>
    <lineage>
        <taxon>Bacteria</taxon>
        <taxon>Pseudomonadati</taxon>
        <taxon>Pseudomonadota</taxon>
        <taxon>Gammaproteobacteria</taxon>
        <taxon>Thiotrichales</taxon>
        <taxon>Thiotrichaceae</taxon>
        <taxon>Cocleimonas</taxon>
    </lineage>
</organism>
<feature type="transmembrane region" description="Helical" evidence="12">
    <location>
        <begin position="233"/>
        <end position="251"/>
    </location>
</feature>
<keyword evidence="8 12" id="KW-1133">Transmembrane helix</keyword>
<dbReference type="InterPro" id="IPR036890">
    <property type="entry name" value="HATPase_C_sf"/>
</dbReference>
<dbReference type="GO" id="GO:0016020">
    <property type="term" value="C:membrane"/>
    <property type="evidence" value="ECO:0007669"/>
    <property type="project" value="UniProtKB-SubCell"/>
</dbReference>
<dbReference type="InterPro" id="IPR003660">
    <property type="entry name" value="HAMP_dom"/>
</dbReference>
<dbReference type="PANTHER" id="PTHR45436:SF5">
    <property type="entry name" value="SENSOR HISTIDINE KINASE TRCS"/>
    <property type="match status" value="1"/>
</dbReference>
<dbReference type="CDD" id="cd06225">
    <property type="entry name" value="HAMP"/>
    <property type="match status" value="1"/>
</dbReference>
<dbReference type="CDD" id="cd00082">
    <property type="entry name" value="HisKA"/>
    <property type="match status" value="1"/>
</dbReference>
<evidence type="ECO:0000313" key="16">
    <source>
        <dbReference type="Proteomes" id="UP000294887"/>
    </source>
</evidence>
<dbReference type="FunFam" id="1.10.287.130:FF:000001">
    <property type="entry name" value="Two-component sensor histidine kinase"/>
    <property type="match status" value="1"/>
</dbReference>
<evidence type="ECO:0000256" key="2">
    <source>
        <dbReference type="ARBA" id="ARBA00004370"/>
    </source>
</evidence>
<dbReference type="EC" id="2.7.13.3" evidence="3"/>
<dbReference type="InterPro" id="IPR004358">
    <property type="entry name" value="Sig_transdc_His_kin-like_C"/>
</dbReference>
<dbReference type="InterPro" id="IPR003594">
    <property type="entry name" value="HATPase_dom"/>
</dbReference>
<dbReference type="InterPro" id="IPR003661">
    <property type="entry name" value="HisK_dim/P_dom"/>
</dbReference>
<dbReference type="PROSITE" id="PS50109">
    <property type="entry name" value="HIS_KIN"/>
    <property type="match status" value="1"/>
</dbReference>
<dbReference type="Pfam" id="PF00512">
    <property type="entry name" value="HisKA"/>
    <property type="match status" value="1"/>
</dbReference>
<evidence type="ECO:0000259" key="13">
    <source>
        <dbReference type="PROSITE" id="PS50109"/>
    </source>
</evidence>
<keyword evidence="10 12" id="KW-0472">Membrane</keyword>
<comment type="caution">
    <text evidence="15">The sequence shown here is derived from an EMBL/GenBank/DDBJ whole genome shotgun (WGS) entry which is preliminary data.</text>
</comment>
<dbReference type="InterPro" id="IPR050428">
    <property type="entry name" value="TCS_sensor_his_kinase"/>
</dbReference>
<dbReference type="Gene3D" id="6.10.340.10">
    <property type="match status" value="1"/>
</dbReference>
<keyword evidence="16" id="KW-1185">Reference proteome</keyword>
<dbReference type="CDD" id="cd00075">
    <property type="entry name" value="HATPase"/>
    <property type="match status" value="1"/>
</dbReference>
<keyword evidence="4" id="KW-0597">Phosphoprotein</keyword>
<dbReference type="SMART" id="SM00387">
    <property type="entry name" value="HATPase_c"/>
    <property type="match status" value="1"/>
</dbReference>
<keyword evidence="5" id="KW-0808">Transferase</keyword>
<feature type="domain" description="Histidine kinase" evidence="13">
    <location>
        <begin position="315"/>
        <end position="525"/>
    </location>
</feature>
<keyword evidence="11" id="KW-0175">Coiled coil</keyword>
<evidence type="ECO:0000256" key="7">
    <source>
        <dbReference type="ARBA" id="ARBA00022777"/>
    </source>
</evidence>
<keyword evidence="7 15" id="KW-0418">Kinase</keyword>
<protein>
    <recommendedName>
        <fullName evidence="3">histidine kinase</fullName>
        <ecNumber evidence="3">2.7.13.3</ecNumber>
    </recommendedName>
</protein>
<dbReference type="GO" id="GO:0000155">
    <property type="term" value="F:phosphorelay sensor kinase activity"/>
    <property type="evidence" value="ECO:0007669"/>
    <property type="project" value="InterPro"/>
</dbReference>
<accession>A0A4R1F020</accession>
<dbReference type="EMBL" id="SMFQ01000003">
    <property type="protein sequence ID" value="TCJ87103.1"/>
    <property type="molecule type" value="Genomic_DNA"/>
</dbReference>
<dbReference type="Gene3D" id="3.30.565.10">
    <property type="entry name" value="Histidine kinase-like ATPase, C-terminal domain"/>
    <property type="match status" value="1"/>
</dbReference>
<comment type="catalytic activity">
    <reaction evidence="1">
        <text>ATP + protein L-histidine = ADP + protein N-phospho-L-histidine.</text>
        <dbReference type="EC" id="2.7.13.3"/>
    </reaction>
</comment>
<dbReference type="Pfam" id="PF02518">
    <property type="entry name" value="HATPase_c"/>
    <property type="match status" value="1"/>
</dbReference>
<dbReference type="Proteomes" id="UP000294887">
    <property type="component" value="Unassembled WGS sequence"/>
</dbReference>
<dbReference type="AlphaFoldDB" id="A0A4R1F020"/>
<dbReference type="PRINTS" id="PR00344">
    <property type="entry name" value="BCTRLSENSOR"/>
</dbReference>
<evidence type="ECO:0000256" key="1">
    <source>
        <dbReference type="ARBA" id="ARBA00000085"/>
    </source>
</evidence>
<evidence type="ECO:0000256" key="9">
    <source>
        <dbReference type="ARBA" id="ARBA00023012"/>
    </source>
</evidence>
<evidence type="ECO:0000256" key="10">
    <source>
        <dbReference type="ARBA" id="ARBA00023136"/>
    </source>
</evidence>
<dbReference type="RefSeq" id="WP_131905410.1">
    <property type="nucleotide sequence ID" value="NZ_BAAAFU010000004.1"/>
</dbReference>
<feature type="domain" description="HAMP" evidence="14">
    <location>
        <begin position="253"/>
        <end position="307"/>
    </location>
</feature>
<name>A0A4R1F020_9GAMM</name>
<sequence>MRIDAKQRVRKLFRLRTILLMVMLSVLLLPLGSLYFFRFYENVLVQKTEVELITQSAVFSSLYREFIGHNNPQDNGVYTPVEPQLDLSKQKILPRRPQARLVLSSFEDTDLSPAQIAGERMQNILLSTQKVTLAGMRILDNQGLVVAGRSEIGMSLADIPEVQQALKGEYAAVLRERISDEPPPSIASLSRGTGIRVFTAFPIIDQGQVYGVVYLSRTPQNILKHLYSIKEKVILLSLVLLGLTGLIVLFISSRLSRPIRELIEQTQKVTSGESETVEVLKQPGTYELSKLSNSFAKMSQTLHERSQYIQQFASHVSHEFKTPLTSMQGSLELLQEHGDDMPKEQHQRFINNLQDDTERLKRLVNRLLEQARADSLQGSADSSNLLESMKAIESRYADEKIEFIYSKMEMDRQVAIGKSALQSVISNLVDNSLQHGSSKIAIQITEEKDRLSIAFIDDGKGISEANRKRIFTPFFTTKRETGGTGLGLGIIESILKASNGTIKNEDTAGDDYPGAKFVINLALVQ</sequence>
<evidence type="ECO:0000256" key="11">
    <source>
        <dbReference type="SAM" id="Coils"/>
    </source>
</evidence>